<name>A0A318Z701_9EURO</name>
<sequence length="907" mass="99935">MALTDDSVRVKRRRTSIIDNQINDSLHSRTIRSPRTEALALNPVTLPEDVLEPWDGEQRTVSNSWFLSGIAAGKFGKSDPLFTPDDKYLFLGLKTAVHIYSVASSRLFRVLTLKPCESVIGYKFSPLNADHLYVFSSTGSVSKWEWFSGQQISYRSASRPTICIDLCSNPSGIDALFSVHERGDSKKEIVLQHPSHEELRTTSLLTTNAQITHLRAAYQGRMLVAFGGQNLLLGSQKHTKDSASVCYTWSELTLPTSITSADIRYQTASQRTETLGSGERATTGKVDLALGESGGSIMIYNDILNSLQNEIGNGKGLTPRRLHWHRSSVNVVRWSKDGNYVISGGNESVMVIWQLDTGRKQFLPHLSSPIYNIALSTMGDYYAVILADNSIIVLSARELQPFATITGLQLCPLSTKPHNWASTKKLSSVGSIAAALHPKHPDQLLLAVPACHQITADGHTVANACSLQTYDIRSNTHISRQALARTNITTLKVSPDGSYITAPDVSHLSLSRDGKWMATVDNWTPYARDVQALIPRDAHGDHISTDYQETFLKFWRWNNLSTIWELVTRVDNPHFLSKGPTRVLDLAARPCAYEFATVGADAVLRFWCPIVRQRSGLKTEGAEKLSESWKCRTAIDLKSYLDMDQSARLGAAYMDYSQDGSVLAVCLTSSLLADSGFTMLVDAQNCSVRYSRVGLYAGDPCGSAFLGSQLLITSTRSLYIWDTVNDSVRILSSSDVSENIQPCSSRLLAVSIETKTFAIVAQVQQKDPVSKKRRRIEPRIQVYDIETLSLLAESMLDSFPVALLPDRHSGDFIIVDAEVKVQRYSCLSLVPHPTHMALPDNQIENFSLASVFGQQTEGDLDSGQQLATASDGLNSQPQLASVFGDIPPYVLPPANLLFRDVVQALAG</sequence>
<comment type="subcellular location">
    <subcellularLocation>
        <location evidence="1">Nucleus</location>
        <location evidence="1">Nucleolus</location>
    </subcellularLocation>
</comment>
<evidence type="ECO:0000256" key="7">
    <source>
        <dbReference type="ARBA" id="ARBA00023242"/>
    </source>
</evidence>
<dbReference type="SUPFAM" id="SSF50978">
    <property type="entry name" value="WD40 repeat-like"/>
    <property type="match status" value="1"/>
</dbReference>
<evidence type="ECO:0000256" key="1">
    <source>
        <dbReference type="ARBA" id="ARBA00004604"/>
    </source>
</evidence>
<evidence type="ECO:0000256" key="2">
    <source>
        <dbReference type="ARBA" id="ARBA00022517"/>
    </source>
</evidence>
<organism evidence="9 10">
    <name type="scientific">Aspergillus saccharolyticus JOP 1030-1</name>
    <dbReference type="NCBI Taxonomy" id="1450539"/>
    <lineage>
        <taxon>Eukaryota</taxon>
        <taxon>Fungi</taxon>
        <taxon>Dikarya</taxon>
        <taxon>Ascomycota</taxon>
        <taxon>Pezizomycotina</taxon>
        <taxon>Eurotiomycetes</taxon>
        <taxon>Eurotiomycetidae</taxon>
        <taxon>Eurotiales</taxon>
        <taxon>Aspergillaceae</taxon>
        <taxon>Aspergillus</taxon>
        <taxon>Aspergillus subgen. Circumdati</taxon>
    </lineage>
</organism>
<dbReference type="EMBL" id="KZ821254">
    <property type="protein sequence ID" value="PYH42167.1"/>
    <property type="molecule type" value="Genomic_DNA"/>
</dbReference>
<evidence type="ECO:0000256" key="5">
    <source>
        <dbReference type="ARBA" id="ARBA00022737"/>
    </source>
</evidence>
<evidence type="ECO:0000313" key="9">
    <source>
        <dbReference type="EMBL" id="PYH42167.1"/>
    </source>
</evidence>
<dbReference type="STRING" id="1450539.A0A318Z701"/>
<evidence type="ECO:0000256" key="8">
    <source>
        <dbReference type="PROSITE-ProRule" id="PRU00221"/>
    </source>
</evidence>
<keyword evidence="4 8" id="KW-0853">WD repeat</keyword>
<keyword evidence="7" id="KW-0539">Nucleus</keyword>
<keyword evidence="3" id="KW-0698">rRNA processing</keyword>
<accession>A0A318Z701</accession>
<dbReference type="GeneID" id="37078851"/>
<dbReference type="PANTHER" id="PTHR44215">
    <property type="entry name" value="WD REPEAT-CONTAINING PROTEIN 75"/>
    <property type="match status" value="1"/>
</dbReference>
<reference evidence="9 10" key="1">
    <citation type="submission" date="2016-12" db="EMBL/GenBank/DDBJ databases">
        <title>The genomes of Aspergillus section Nigri reveals drivers in fungal speciation.</title>
        <authorList>
            <consortium name="DOE Joint Genome Institute"/>
            <person name="Vesth T.C."/>
            <person name="Nybo J."/>
            <person name="Theobald S."/>
            <person name="Brandl J."/>
            <person name="Frisvad J.C."/>
            <person name="Nielsen K.F."/>
            <person name="Lyhne E.K."/>
            <person name="Kogle M.E."/>
            <person name="Kuo A."/>
            <person name="Riley R."/>
            <person name="Clum A."/>
            <person name="Nolan M."/>
            <person name="Lipzen A."/>
            <person name="Salamov A."/>
            <person name="Henrissat B."/>
            <person name="Wiebenga A."/>
            <person name="De Vries R.P."/>
            <person name="Grigoriev I.V."/>
            <person name="Mortensen U.H."/>
            <person name="Andersen M.R."/>
            <person name="Baker S.E."/>
        </authorList>
    </citation>
    <scope>NUCLEOTIDE SEQUENCE [LARGE SCALE GENOMIC DNA]</scope>
    <source>
        <strain evidence="9 10">JOP 1030-1</strain>
    </source>
</reference>
<dbReference type="InterPro" id="IPR036322">
    <property type="entry name" value="WD40_repeat_dom_sf"/>
</dbReference>
<dbReference type="GO" id="GO:0006364">
    <property type="term" value="P:rRNA processing"/>
    <property type="evidence" value="ECO:0007669"/>
    <property type="project" value="UniProtKB-KW"/>
</dbReference>
<dbReference type="GO" id="GO:0032040">
    <property type="term" value="C:small-subunit processome"/>
    <property type="evidence" value="ECO:0007669"/>
    <property type="project" value="InterPro"/>
</dbReference>
<evidence type="ECO:0000256" key="6">
    <source>
        <dbReference type="ARBA" id="ARBA00023163"/>
    </source>
</evidence>
<dbReference type="SMART" id="SM00320">
    <property type="entry name" value="WD40"/>
    <property type="match status" value="3"/>
</dbReference>
<protein>
    <submittedName>
        <fullName evidence="9">WD40 repeat-like protein</fullName>
    </submittedName>
</protein>
<dbReference type="AlphaFoldDB" id="A0A318Z701"/>
<dbReference type="InterPro" id="IPR015943">
    <property type="entry name" value="WD40/YVTN_repeat-like_dom_sf"/>
</dbReference>
<dbReference type="RefSeq" id="XP_025428149.1">
    <property type="nucleotide sequence ID" value="XM_025577622.1"/>
</dbReference>
<dbReference type="PROSITE" id="PS50294">
    <property type="entry name" value="WD_REPEATS_REGION"/>
    <property type="match status" value="1"/>
</dbReference>
<keyword evidence="10" id="KW-1185">Reference proteome</keyword>
<keyword evidence="6" id="KW-0804">Transcription</keyword>
<proteinExistence type="predicted"/>
<gene>
    <name evidence="9" type="ORF">BP01DRAFT_385671</name>
</gene>
<keyword evidence="2" id="KW-0690">Ribosome biogenesis</keyword>
<evidence type="ECO:0000313" key="10">
    <source>
        <dbReference type="Proteomes" id="UP000248349"/>
    </source>
</evidence>
<dbReference type="GO" id="GO:2000234">
    <property type="term" value="P:positive regulation of rRNA processing"/>
    <property type="evidence" value="ECO:0007669"/>
    <property type="project" value="TreeGrafter"/>
</dbReference>
<evidence type="ECO:0000256" key="4">
    <source>
        <dbReference type="ARBA" id="ARBA00022574"/>
    </source>
</evidence>
<evidence type="ECO:0000256" key="3">
    <source>
        <dbReference type="ARBA" id="ARBA00022552"/>
    </source>
</evidence>
<feature type="repeat" description="WD" evidence="8">
    <location>
        <begin position="322"/>
        <end position="363"/>
    </location>
</feature>
<dbReference type="InterPro" id="IPR053826">
    <property type="entry name" value="WDR75"/>
</dbReference>
<dbReference type="InterPro" id="IPR011044">
    <property type="entry name" value="Quino_amine_DH_bsu"/>
</dbReference>
<dbReference type="OrthoDB" id="4096at2759"/>
<dbReference type="GO" id="GO:0045943">
    <property type="term" value="P:positive regulation of transcription by RNA polymerase I"/>
    <property type="evidence" value="ECO:0007669"/>
    <property type="project" value="InterPro"/>
</dbReference>
<dbReference type="Gene3D" id="2.130.10.10">
    <property type="entry name" value="YVTN repeat-like/Quinoprotein amine dehydrogenase"/>
    <property type="match status" value="1"/>
</dbReference>
<dbReference type="SUPFAM" id="SSF50969">
    <property type="entry name" value="YVTN repeat-like/Quinoprotein amine dehydrogenase"/>
    <property type="match status" value="1"/>
</dbReference>
<dbReference type="InterPro" id="IPR001680">
    <property type="entry name" value="WD40_rpt"/>
</dbReference>
<dbReference type="Pfam" id="PF23869">
    <property type="entry name" value="Beta-prop_WDR75_1st"/>
    <property type="match status" value="1"/>
</dbReference>
<dbReference type="PANTHER" id="PTHR44215:SF1">
    <property type="entry name" value="WD REPEAT-CONTAINING PROTEIN 75"/>
    <property type="match status" value="1"/>
</dbReference>
<keyword evidence="5" id="KW-0677">Repeat</keyword>
<dbReference type="Proteomes" id="UP000248349">
    <property type="component" value="Unassembled WGS sequence"/>
</dbReference>
<dbReference type="GO" id="GO:0003723">
    <property type="term" value="F:RNA binding"/>
    <property type="evidence" value="ECO:0007669"/>
    <property type="project" value="InterPro"/>
</dbReference>
<dbReference type="PROSITE" id="PS50082">
    <property type="entry name" value="WD_REPEATS_2"/>
    <property type="match status" value="1"/>
</dbReference>